<dbReference type="AlphaFoldDB" id="A0A8S1RPS2"/>
<protein>
    <submittedName>
        <fullName evidence="1">Uncharacterized protein</fullName>
    </submittedName>
</protein>
<dbReference type="Proteomes" id="UP000692954">
    <property type="component" value="Unassembled WGS sequence"/>
</dbReference>
<organism evidence="1 2">
    <name type="scientific">Paramecium sonneborni</name>
    <dbReference type="NCBI Taxonomy" id="65129"/>
    <lineage>
        <taxon>Eukaryota</taxon>
        <taxon>Sar</taxon>
        <taxon>Alveolata</taxon>
        <taxon>Ciliophora</taxon>
        <taxon>Intramacronucleata</taxon>
        <taxon>Oligohymenophorea</taxon>
        <taxon>Peniculida</taxon>
        <taxon>Parameciidae</taxon>
        <taxon>Paramecium</taxon>
    </lineage>
</organism>
<comment type="caution">
    <text evidence="1">The sequence shown here is derived from an EMBL/GenBank/DDBJ whole genome shotgun (WGS) entry which is preliminary data.</text>
</comment>
<gene>
    <name evidence="1" type="ORF">PSON_ATCC_30995.1.T2170017</name>
</gene>
<evidence type="ECO:0000313" key="1">
    <source>
        <dbReference type="EMBL" id="CAD8129343.1"/>
    </source>
</evidence>
<sequence>MLMVITLQDGLKKGLRTQLTINYQRKQSHTQFYEFGEYFNGSKRGIWKLIYDCLTLQIIIILTQRRRLLQQQRLKGWPTSRFNSAVTLC</sequence>
<keyword evidence="2" id="KW-1185">Reference proteome</keyword>
<name>A0A8S1RPS2_9CILI</name>
<reference evidence="1" key="1">
    <citation type="submission" date="2021-01" db="EMBL/GenBank/DDBJ databases">
        <authorList>
            <consortium name="Genoscope - CEA"/>
            <person name="William W."/>
        </authorList>
    </citation>
    <scope>NUCLEOTIDE SEQUENCE</scope>
</reference>
<accession>A0A8S1RPS2</accession>
<dbReference type="EMBL" id="CAJJDN010000217">
    <property type="protein sequence ID" value="CAD8129343.1"/>
    <property type="molecule type" value="Genomic_DNA"/>
</dbReference>
<proteinExistence type="predicted"/>
<evidence type="ECO:0000313" key="2">
    <source>
        <dbReference type="Proteomes" id="UP000692954"/>
    </source>
</evidence>